<comment type="caution">
    <text evidence="1">The sequence shown here is derived from an EMBL/GenBank/DDBJ whole genome shotgun (WGS) entry which is preliminary data.</text>
</comment>
<dbReference type="Proteomes" id="UP001153555">
    <property type="component" value="Unassembled WGS sequence"/>
</dbReference>
<dbReference type="EMBL" id="CACSLK010032525">
    <property type="protein sequence ID" value="CAA0840457.1"/>
    <property type="molecule type" value="Genomic_DNA"/>
</dbReference>
<organism evidence="1 2">
    <name type="scientific">Striga hermonthica</name>
    <name type="common">Purple witchweed</name>
    <name type="synonym">Buchnera hermonthica</name>
    <dbReference type="NCBI Taxonomy" id="68872"/>
    <lineage>
        <taxon>Eukaryota</taxon>
        <taxon>Viridiplantae</taxon>
        <taxon>Streptophyta</taxon>
        <taxon>Embryophyta</taxon>
        <taxon>Tracheophyta</taxon>
        <taxon>Spermatophyta</taxon>
        <taxon>Magnoliopsida</taxon>
        <taxon>eudicotyledons</taxon>
        <taxon>Gunneridae</taxon>
        <taxon>Pentapetalae</taxon>
        <taxon>asterids</taxon>
        <taxon>lamiids</taxon>
        <taxon>Lamiales</taxon>
        <taxon>Orobanchaceae</taxon>
        <taxon>Buchnereae</taxon>
        <taxon>Striga</taxon>
    </lineage>
</organism>
<protein>
    <recommendedName>
        <fullName evidence="3">Myb/SANT-like domain-containing protein</fullName>
    </recommendedName>
</protein>
<evidence type="ECO:0008006" key="3">
    <source>
        <dbReference type="Google" id="ProtNLM"/>
    </source>
</evidence>
<name>A0A9N7RSZ6_STRHE</name>
<evidence type="ECO:0000313" key="2">
    <source>
        <dbReference type="Proteomes" id="UP001153555"/>
    </source>
</evidence>
<sequence>MMATSGIGWSDTENMVTVREEDVWIEYLKVQPKVKGMRYKSWPYYADWVEVFGKDRAIGQGAMGFTNAVNEVLRNNTEPIPVPTTPQHVPQYSFDPLHEKLMESSSAQGGDNSCLSKGKRSLKRKRVVEAEDQIVFMLSSFCENANERFSEFSKGVGFQNATKEQRKAVYEELRLISGLVTCQKVVVARYSCKNNDELDLFFSMDLDGKISMVQQILQDL</sequence>
<dbReference type="PANTHER" id="PTHR46250">
    <property type="entry name" value="MYB/SANT-LIKE DNA-BINDING DOMAIN PROTEIN-RELATED"/>
    <property type="match status" value="1"/>
</dbReference>
<dbReference type="PANTHER" id="PTHR46250:SF15">
    <property type="entry name" value="OS01G0523800 PROTEIN"/>
    <property type="match status" value="1"/>
</dbReference>
<accession>A0A9N7RSZ6</accession>
<proteinExistence type="predicted"/>
<dbReference type="OrthoDB" id="913683at2759"/>
<keyword evidence="2" id="KW-1185">Reference proteome</keyword>
<evidence type="ECO:0000313" key="1">
    <source>
        <dbReference type="EMBL" id="CAA0840457.1"/>
    </source>
</evidence>
<gene>
    <name evidence="1" type="ORF">SHERM_00537</name>
</gene>
<dbReference type="AlphaFoldDB" id="A0A9N7RSZ6"/>
<reference evidence="1" key="1">
    <citation type="submission" date="2019-12" db="EMBL/GenBank/DDBJ databases">
        <authorList>
            <person name="Scholes J."/>
        </authorList>
    </citation>
    <scope>NUCLEOTIDE SEQUENCE</scope>
</reference>